<organism evidence="2 3">
    <name type="scientific">Lapidilactobacillus achengensis</name>
    <dbReference type="NCBI Taxonomy" id="2486000"/>
    <lineage>
        <taxon>Bacteria</taxon>
        <taxon>Bacillati</taxon>
        <taxon>Bacillota</taxon>
        <taxon>Bacilli</taxon>
        <taxon>Lactobacillales</taxon>
        <taxon>Lactobacillaceae</taxon>
        <taxon>Lapidilactobacillus</taxon>
    </lineage>
</organism>
<reference evidence="3" key="1">
    <citation type="journal article" date="2019" name="Int. J. Syst. Evol. Microbiol.">
        <title>The Global Catalogue of Microorganisms (GCM) 10K type strain sequencing project: providing services to taxonomists for standard genome sequencing and annotation.</title>
        <authorList>
            <consortium name="The Broad Institute Genomics Platform"/>
            <consortium name="The Broad Institute Genome Sequencing Center for Infectious Disease"/>
            <person name="Wu L."/>
            <person name="Ma J."/>
        </authorList>
    </citation>
    <scope>NUCLEOTIDE SEQUENCE [LARGE SCALE GENOMIC DNA]</scope>
    <source>
        <strain evidence="3">CCM 8897</strain>
    </source>
</reference>
<evidence type="ECO:0000313" key="2">
    <source>
        <dbReference type="EMBL" id="MFC6316219.1"/>
    </source>
</evidence>
<feature type="coiled-coil region" evidence="1">
    <location>
        <begin position="88"/>
        <end position="130"/>
    </location>
</feature>
<dbReference type="EMBL" id="JBHSSM010000026">
    <property type="protein sequence ID" value="MFC6316219.1"/>
    <property type="molecule type" value="Genomic_DNA"/>
</dbReference>
<comment type="caution">
    <text evidence="2">The sequence shown here is derived from an EMBL/GenBank/DDBJ whole genome shotgun (WGS) entry which is preliminary data.</text>
</comment>
<keyword evidence="3" id="KW-1185">Reference proteome</keyword>
<dbReference type="Proteomes" id="UP001596310">
    <property type="component" value="Unassembled WGS sequence"/>
</dbReference>
<evidence type="ECO:0000256" key="1">
    <source>
        <dbReference type="SAM" id="Coils"/>
    </source>
</evidence>
<evidence type="ECO:0000313" key="3">
    <source>
        <dbReference type="Proteomes" id="UP001596310"/>
    </source>
</evidence>
<gene>
    <name evidence="2" type="ORF">ACFQHW_11645</name>
</gene>
<dbReference type="RefSeq" id="WP_318531103.1">
    <property type="nucleotide sequence ID" value="NZ_JBHSSM010000026.1"/>
</dbReference>
<accession>A0ABW1UQG4</accession>
<keyword evidence="2" id="KW-0378">Hydrolase</keyword>
<dbReference type="GO" id="GO:0016787">
    <property type="term" value="F:hydrolase activity"/>
    <property type="evidence" value="ECO:0007669"/>
    <property type="project" value="UniProtKB-KW"/>
</dbReference>
<keyword evidence="1" id="KW-0175">Coiled coil</keyword>
<name>A0ABW1UQG4_9LACO</name>
<sequence length="243" mass="25455">MSARLNTKHLTRIAFTFAIMIAFFLPNFNVLAASTLGDSTEAAPVYPSKQAVNQVTLAARITKDLDATNAAQDRLARQTATRAAQLAYQKQQDEIARKAAEKAAAEKAAAEKAAAEKAAAEKAAKAAAAKAAAQKAAAARAAQTSYSTSRSTSGTYRGTFKISFYDPAVLGSNMGYGGVAANLSIFPRGTRLKISMSNGQVLYRTVNDTGTFAYSNPYQLDVAMPNSSIPAAGILSASVEVLS</sequence>
<proteinExistence type="predicted"/>
<protein>
    <submittedName>
        <fullName evidence="2">Hydrolase</fullName>
    </submittedName>
</protein>